<dbReference type="Ensembl" id="ENSBJAT00000011828.1">
    <property type="protein sequence ID" value="ENSBJAP00000011500.1"/>
    <property type="gene ID" value="ENSBJAG00000007788.1"/>
</dbReference>
<reference evidence="5" key="1">
    <citation type="submission" date="2025-08" db="UniProtKB">
        <authorList>
            <consortium name="Ensembl"/>
        </authorList>
    </citation>
    <scope>IDENTIFICATION</scope>
</reference>
<sequence>MSGAHLCRPPPQCPSHLNDLKKENFSLKLRIYFLEERVQQKGEGSRDDVYRRNIELKVEVESLKRELQEKQQALDNTWVAAENQTTRSQAALRQQYEERQRESEHVYELLENKIQLLQEEARLARSEAEQATALAKAEAERCRELAGKLKEAARTKEEDRSDDGCGTMAQRWVPRTCPLYAASLCPVLILGDYQGAGAVQGREAAGIQGVEGSPQGERELGCGEGGASLRLLCFAPEIAPPAAVPNAILGPSQCLSIPCPSLPLRRIEELTQELAASNRLVETLSAEKRDLQQRLEEPLAVGGQVGGQLRGGTSA</sequence>
<dbReference type="GO" id="GO:0001578">
    <property type="term" value="P:microtubule bundle formation"/>
    <property type="evidence" value="ECO:0007669"/>
    <property type="project" value="TreeGrafter"/>
</dbReference>
<dbReference type="AlphaFoldDB" id="A0A8C0B4N5"/>
<dbReference type="InterPro" id="IPR012943">
    <property type="entry name" value="Cnn_1N"/>
</dbReference>
<dbReference type="GO" id="GO:0046600">
    <property type="term" value="P:negative regulation of centriole replication"/>
    <property type="evidence" value="ECO:0007669"/>
    <property type="project" value="TreeGrafter"/>
</dbReference>
<dbReference type="PANTHER" id="PTHR46930">
    <property type="entry name" value="CDK5 REGULATORY SUBUNIT-ASSOCIATED PROTEIN 2"/>
    <property type="match status" value="1"/>
</dbReference>
<dbReference type="GO" id="GO:0007059">
    <property type="term" value="P:chromosome segregation"/>
    <property type="evidence" value="ECO:0007669"/>
    <property type="project" value="TreeGrafter"/>
</dbReference>
<protein>
    <recommendedName>
        <fullName evidence="4">Centrosomin N-terminal motif 1 domain-containing protein</fullName>
    </recommendedName>
</protein>
<dbReference type="GO" id="GO:0007099">
    <property type="term" value="P:centriole replication"/>
    <property type="evidence" value="ECO:0007669"/>
    <property type="project" value="TreeGrafter"/>
</dbReference>
<evidence type="ECO:0000256" key="3">
    <source>
        <dbReference type="SAM" id="Coils"/>
    </source>
</evidence>
<dbReference type="GO" id="GO:0090266">
    <property type="term" value="P:regulation of mitotic cell cycle spindle assembly checkpoint"/>
    <property type="evidence" value="ECO:0007669"/>
    <property type="project" value="TreeGrafter"/>
</dbReference>
<evidence type="ECO:0000259" key="4">
    <source>
        <dbReference type="Pfam" id="PF07989"/>
    </source>
</evidence>
<evidence type="ECO:0000256" key="1">
    <source>
        <dbReference type="ARBA" id="ARBA00004496"/>
    </source>
</evidence>
<accession>A0A8C0B4N5</accession>
<keyword evidence="2" id="KW-0963">Cytoplasm</keyword>
<name>A0A8C0B4N5_9AVES</name>
<organism evidence="5 6">
    <name type="scientific">Buteo japonicus</name>
    <dbReference type="NCBI Taxonomy" id="224669"/>
    <lineage>
        <taxon>Eukaryota</taxon>
        <taxon>Metazoa</taxon>
        <taxon>Chordata</taxon>
        <taxon>Craniata</taxon>
        <taxon>Vertebrata</taxon>
        <taxon>Euteleostomi</taxon>
        <taxon>Archelosauria</taxon>
        <taxon>Archosauria</taxon>
        <taxon>Dinosauria</taxon>
        <taxon>Saurischia</taxon>
        <taxon>Theropoda</taxon>
        <taxon>Coelurosauria</taxon>
        <taxon>Aves</taxon>
        <taxon>Neognathae</taxon>
        <taxon>Neoaves</taxon>
        <taxon>Telluraves</taxon>
        <taxon>Accipitrimorphae</taxon>
        <taxon>Accipitriformes</taxon>
        <taxon>Accipitridae</taxon>
        <taxon>Accipitrinae</taxon>
        <taxon>Buteo</taxon>
    </lineage>
</organism>
<dbReference type="GO" id="GO:0005737">
    <property type="term" value="C:cytoplasm"/>
    <property type="evidence" value="ECO:0007669"/>
    <property type="project" value="UniProtKB-SubCell"/>
</dbReference>
<dbReference type="GO" id="GO:0008017">
    <property type="term" value="F:microtubule binding"/>
    <property type="evidence" value="ECO:0007669"/>
    <property type="project" value="TreeGrafter"/>
</dbReference>
<comment type="subcellular location">
    <subcellularLocation>
        <location evidence="1">Cytoplasm</location>
    </subcellularLocation>
</comment>
<dbReference type="GO" id="GO:0000242">
    <property type="term" value="C:pericentriolar material"/>
    <property type="evidence" value="ECO:0007669"/>
    <property type="project" value="TreeGrafter"/>
</dbReference>
<reference evidence="5" key="2">
    <citation type="submission" date="2025-09" db="UniProtKB">
        <authorList>
            <consortium name="Ensembl"/>
        </authorList>
    </citation>
    <scope>IDENTIFICATION</scope>
</reference>
<proteinExistence type="predicted"/>
<evidence type="ECO:0000313" key="5">
    <source>
        <dbReference type="Ensembl" id="ENSBJAP00000011500.1"/>
    </source>
</evidence>
<feature type="coiled-coil region" evidence="3">
    <location>
        <begin position="46"/>
        <end position="134"/>
    </location>
</feature>
<keyword evidence="3" id="KW-0175">Coiled coil</keyword>
<dbReference type="GO" id="GO:0043015">
    <property type="term" value="F:gamma-tubulin binding"/>
    <property type="evidence" value="ECO:0007669"/>
    <property type="project" value="TreeGrafter"/>
</dbReference>
<feature type="coiled-coil region" evidence="3">
    <location>
        <begin position="267"/>
        <end position="294"/>
    </location>
</feature>
<dbReference type="GO" id="GO:0035371">
    <property type="term" value="C:microtubule plus-end"/>
    <property type="evidence" value="ECO:0007669"/>
    <property type="project" value="TreeGrafter"/>
</dbReference>
<evidence type="ECO:0000313" key="6">
    <source>
        <dbReference type="Proteomes" id="UP000694555"/>
    </source>
</evidence>
<dbReference type="PANTHER" id="PTHR46930:SF1">
    <property type="entry name" value="CDK5 REGULATORY SUBUNIT-ASSOCIATED PROTEIN 2"/>
    <property type="match status" value="1"/>
</dbReference>
<keyword evidence="6" id="KW-1185">Reference proteome</keyword>
<dbReference type="GO" id="GO:0097431">
    <property type="term" value="C:mitotic spindle pole"/>
    <property type="evidence" value="ECO:0007669"/>
    <property type="project" value="TreeGrafter"/>
</dbReference>
<evidence type="ECO:0000256" key="2">
    <source>
        <dbReference type="ARBA" id="ARBA00022490"/>
    </source>
</evidence>
<dbReference type="InterPro" id="IPR042791">
    <property type="entry name" value="CDK5RAP2"/>
</dbReference>
<dbReference type="Proteomes" id="UP000694555">
    <property type="component" value="Unplaced"/>
</dbReference>
<feature type="domain" description="Centrosomin N-terminal motif 1" evidence="4">
    <location>
        <begin position="16"/>
        <end position="78"/>
    </location>
</feature>
<dbReference type="Pfam" id="PF07989">
    <property type="entry name" value="Cnn_1N"/>
    <property type="match status" value="1"/>
</dbReference>
<dbReference type="GO" id="GO:0000132">
    <property type="term" value="P:establishment of mitotic spindle orientation"/>
    <property type="evidence" value="ECO:0007669"/>
    <property type="project" value="TreeGrafter"/>
</dbReference>